<name>A0A6L2NVX5_TANCI</name>
<reference evidence="1" key="1">
    <citation type="journal article" date="2019" name="Sci. Rep.">
        <title>Draft genome of Tanacetum cinerariifolium, the natural source of mosquito coil.</title>
        <authorList>
            <person name="Yamashiro T."/>
            <person name="Shiraishi A."/>
            <person name="Satake H."/>
            <person name="Nakayama K."/>
        </authorList>
    </citation>
    <scope>NUCLEOTIDE SEQUENCE</scope>
</reference>
<gene>
    <name evidence="1" type="ORF">Tci_062429</name>
</gene>
<comment type="caution">
    <text evidence="1">The sequence shown here is derived from an EMBL/GenBank/DDBJ whole genome shotgun (WGS) entry which is preliminary data.</text>
</comment>
<dbReference type="AlphaFoldDB" id="A0A6L2NVX5"/>
<proteinExistence type="predicted"/>
<dbReference type="EMBL" id="BKCJ010010188">
    <property type="protein sequence ID" value="GEU90451.1"/>
    <property type="molecule type" value="Genomic_DNA"/>
</dbReference>
<evidence type="ECO:0000313" key="1">
    <source>
        <dbReference type="EMBL" id="GEU90451.1"/>
    </source>
</evidence>
<organism evidence="1">
    <name type="scientific">Tanacetum cinerariifolium</name>
    <name type="common">Dalmatian daisy</name>
    <name type="synonym">Chrysanthemum cinerariifolium</name>
    <dbReference type="NCBI Taxonomy" id="118510"/>
    <lineage>
        <taxon>Eukaryota</taxon>
        <taxon>Viridiplantae</taxon>
        <taxon>Streptophyta</taxon>
        <taxon>Embryophyta</taxon>
        <taxon>Tracheophyta</taxon>
        <taxon>Spermatophyta</taxon>
        <taxon>Magnoliopsida</taxon>
        <taxon>eudicotyledons</taxon>
        <taxon>Gunneridae</taxon>
        <taxon>Pentapetalae</taxon>
        <taxon>asterids</taxon>
        <taxon>campanulids</taxon>
        <taxon>Asterales</taxon>
        <taxon>Asteraceae</taxon>
        <taxon>Asteroideae</taxon>
        <taxon>Anthemideae</taxon>
        <taxon>Anthemidinae</taxon>
        <taxon>Tanacetum</taxon>
    </lineage>
</organism>
<protein>
    <submittedName>
        <fullName evidence="1">Uncharacterized protein</fullName>
    </submittedName>
</protein>
<sequence length="448" mass="50603">MLEKSMYDSWSSRIRLFIKGKKNGRMMLDSIDNGPLVCPTVKENRQTRPKKYSENLLKHNNFKMTVMFKKKISFFMVFHSMCMHFTIHHQHHHTIVNPQQQSISPQPFISLSGIQQSQTKFPQLDSGLVVPTFQLGEDLIDCINKAMEFLSALASSFAGTGNRGIATTSRGNYAAGQAKAVKCYNFLGERAYGEIVHSAKEAKKFCMAENLDSYDSDCDDISSTKAVLMANISSCNSDVLSEESQDAGIRDTNSSAPNDLLVLCLVEQITDHVANLDKKNQTNKVVNESLTVELERYKERVAMFEQRRNSQGKDTVIRKLKDMIKSLSGKDSVENVKKDIDEIETINIELKHTMKNELRKLKGKNIINTDVSKPSATIASGMFKLDIERISHRLKNNRDAHEELLVYVSKTCRSLTIPTKKLVVVTPMNKDKKVRFAEPVTSSRNIPK</sequence>
<accession>A0A6L2NVX5</accession>